<proteinExistence type="predicted"/>
<evidence type="ECO:0000313" key="3">
    <source>
        <dbReference type="Proteomes" id="UP000325999"/>
    </source>
</evidence>
<feature type="region of interest" description="Disordered" evidence="1">
    <location>
        <begin position="1"/>
        <end position="32"/>
    </location>
</feature>
<organism evidence="2 3">
    <name type="scientific">Xanthomonas virus phiXaf18</name>
    <dbReference type="NCBI Taxonomy" id="2653651"/>
    <lineage>
        <taxon>Viruses</taxon>
        <taxon>Duplodnaviria</taxon>
        <taxon>Heunggongvirae</taxon>
        <taxon>Uroviricota</taxon>
        <taxon>Caudoviricetes</taxon>
        <taxon>Kantovirinae</taxon>
        <taxon>Beograduvirus</taxon>
        <taxon>Beograduvirus Xaf18</taxon>
    </lineage>
</organism>
<protein>
    <submittedName>
        <fullName evidence="2">Uncharacterized protein</fullName>
    </submittedName>
</protein>
<reference evidence="2 3" key="1">
    <citation type="submission" date="2019-09" db="EMBL/GenBank/DDBJ databases">
        <title>Complete nucleotide sequence of Xanthomonas phage phiXaf18.</title>
        <authorList>
            <person name="Rios-Sandoval M."/>
            <person name="Quinones-Aguilar E.E."/>
            <person name="Solis-Sanchez G.A."/>
            <person name="Enriquez-Vara J.N."/>
            <person name="Rincon-Enriquez G."/>
        </authorList>
    </citation>
    <scope>NUCLEOTIDE SEQUENCE [LARGE SCALE GENOMIC DNA]</scope>
</reference>
<sequence length="156" mass="16903">MYHRTRNPSGPQETTMARNSNRNTSSAQPSDSIGTVTVACRLPAGLRFEGVPGVPGGVLLIRGSNDDWALKMADEYGEAGLTSGVPAEVWEYIETHPYYSQAKWFKNGAVFAATKSKDVIKEAQNRADETTGFEGLDPEELPAKIEDAVAAEAKRN</sequence>
<evidence type="ECO:0000256" key="1">
    <source>
        <dbReference type="SAM" id="MobiDB-lite"/>
    </source>
</evidence>
<accession>A0A5P8PQK8</accession>
<keyword evidence="3" id="KW-1185">Reference proteome</keyword>
<dbReference type="EMBL" id="MN461279">
    <property type="protein sequence ID" value="QFR59536.1"/>
    <property type="molecule type" value="Genomic_DNA"/>
</dbReference>
<dbReference type="Proteomes" id="UP000325999">
    <property type="component" value="Segment"/>
</dbReference>
<name>A0A5P8PQK8_9CAUD</name>
<feature type="compositionally biased region" description="Polar residues" evidence="1">
    <location>
        <begin position="7"/>
        <end position="32"/>
    </location>
</feature>
<gene>
    <name evidence="2" type="ORF">phiXaf18_10</name>
</gene>
<evidence type="ECO:0000313" key="2">
    <source>
        <dbReference type="EMBL" id="QFR59536.1"/>
    </source>
</evidence>